<dbReference type="Gene3D" id="1.10.287.160">
    <property type="entry name" value="HR1 repeat"/>
    <property type="match status" value="1"/>
</dbReference>
<dbReference type="InterPro" id="IPR036390">
    <property type="entry name" value="WH_DNA-bd_sf"/>
</dbReference>
<dbReference type="OrthoDB" id="67158at2"/>
<reference evidence="4 5" key="1">
    <citation type="submission" date="2019-06" db="EMBL/GenBank/DDBJ databases">
        <title>Sequencing the genomes of 1000 actinobacteria strains.</title>
        <authorList>
            <person name="Klenk H.-P."/>
        </authorList>
    </citation>
    <scope>NUCLEOTIDE SEQUENCE [LARGE SCALE GENOMIC DNA]</scope>
    <source>
        <strain evidence="4 5">DSM 8803</strain>
    </source>
</reference>
<evidence type="ECO:0008006" key="6">
    <source>
        <dbReference type="Google" id="ProtNLM"/>
    </source>
</evidence>
<evidence type="ECO:0000256" key="1">
    <source>
        <dbReference type="ARBA" id="ARBA00023015"/>
    </source>
</evidence>
<dbReference type="GO" id="GO:0003677">
    <property type="term" value="F:DNA binding"/>
    <property type="evidence" value="ECO:0007669"/>
    <property type="project" value="UniProtKB-KW"/>
</dbReference>
<dbReference type="InterPro" id="IPR036388">
    <property type="entry name" value="WH-like_DNA-bd_sf"/>
</dbReference>
<evidence type="ECO:0000313" key="5">
    <source>
        <dbReference type="Proteomes" id="UP000319094"/>
    </source>
</evidence>
<keyword evidence="1" id="KW-0805">Transcription regulation</keyword>
<evidence type="ECO:0000256" key="2">
    <source>
        <dbReference type="ARBA" id="ARBA00023125"/>
    </source>
</evidence>
<dbReference type="PANTHER" id="PTHR38465">
    <property type="entry name" value="HTH-TYPE TRANSCRIPTIONAL REGULATOR MJ1563-RELATED"/>
    <property type="match status" value="1"/>
</dbReference>
<organism evidence="4 5">
    <name type="scientific">Leucobacter komagatae</name>
    <dbReference type="NCBI Taxonomy" id="55969"/>
    <lineage>
        <taxon>Bacteria</taxon>
        <taxon>Bacillati</taxon>
        <taxon>Actinomycetota</taxon>
        <taxon>Actinomycetes</taxon>
        <taxon>Micrococcales</taxon>
        <taxon>Microbacteriaceae</taxon>
        <taxon>Leucobacter</taxon>
    </lineage>
</organism>
<dbReference type="SUPFAM" id="SSF46785">
    <property type="entry name" value="Winged helix' DNA-binding domain"/>
    <property type="match status" value="1"/>
</dbReference>
<dbReference type="InterPro" id="IPR052362">
    <property type="entry name" value="HTH-GbsR_regulator"/>
</dbReference>
<dbReference type="EMBL" id="VFON01000002">
    <property type="protein sequence ID" value="TQL40686.1"/>
    <property type="molecule type" value="Genomic_DNA"/>
</dbReference>
<evidence type="ECO:0000313" key="4">
    <source>
        <dbReference type="EMBL" id="TQL40686.1"/>
    </source>
</evidence>
<keyword evidence="3" id="KW-0804">Transcription</keyword>
<dbReference type="Gene3D" id="1.10.10.10">
    <property type="entry name" value="Winged helix-like DNA-binding domain superfamily/Winged helix DNA-binding domain"/>
    <property type="match status" value="1"/>
</dbReference>
<comment type="caution">
    <text evidence="4">The sequence shown here is derived from an EMBL/GenBank/DDBJ whole genome shotgun (WGS) entry which is preliminary data.</text>
</comment>
<dbReference type="Proteomes" id="UP000319094">
    <property type="component" value="Unassembled WGS sequence"/>
</dbReference>
<protein>
    <recommendedName>
        <fullName evidence="6">MarR family protein</fullName>
    </recommendedName>
</protein>
<keyword evidence="5" id="KW-1185">Reference proteome</keyword>
<dbReference type="AlphaFoldDB" id="A0A542XXX7"/>
<sequence length="169" mass="18951">MQNEQRPAAEDPANRSHQARAEFVEALGFLVESIRWMPRMNGRVLGCLLVADGPLTQAELRDQLDASLGAVSTATRALLEKRFALRVGLSGSRQTGLVIHPDAWRNMEEDGIAGVQEYSTLALTTLEALGDEESPAATHLRQMNDYFVEVERRMRAILVWFDEQKQTTR</sequence>
<dbReference type="RefSeq" id="WP_141888734.1">
    <property type="nucleotide sequence ID" value="NZ_BAAAUY010000023.1"/>
</dbReference>
<name>A0A542XXX7_9MICO</name>
<dbReference type="PANTHER" id="PTHR38465:SF2">
    <property type="entry name" value="HTH-TYPE TRANSCRIPTIONAL REGULATOR MMPR5"/>
    <property type="match status" value="1"/>
</dbReference>
<gene>
    <name evidence="4" type="ORF">FB468_3207</name>
</gene>
<keyword evidence="2" id="KW-0238">DNA-binding</keyword>
<proteinExistence type="predicted"/>
<evidence type="ECO:0000256" key="3">
    <source>
        <dbReference type="ARBA" id="ARBA00023163"/>
    </source>
</evidence>
<accession>A0A542XXX7</accession>